<organism evidence="2 3">
    <name type="scientific">Salipiger bermudensis (strain DSM 26914 / JCM 13377 / KCTC 12554 / HTCC2601)</name>
    <name type="common">Pelagibaca bermudensis</name>
    <dbReference type="NCBI Taxonomy" id="314265"/>
    <lineage>
        <taxon>Bacteria</taxon>
        <taxon>Pseudomonadati</taxon>
        <taxon>Pseudomonadota</taxon>
        <taxon>Alphaproteobacteria</taxon>
        <taxon>Rhodobacterales</taxon>
        <taxon>Roseobacteraceae</taxon>
        <taxon>Salipiger</taxon>
    </lineage>
</organism>
<keyword evidence="3" id="KW-1185">Reference proteome</keyword>
<gene>
    <name evidence="2" type="ORF">R2601_09300</name>
</gene>
<name>Q0FHM3_SALBH</name>
<dbReference type="EMBL" id="AATQ01000070">
    <property type="protein sequence ID" value="EAU43710.1"/>
    <property type="molecule type" value="Genomic_DNA"/>
</dbReference>
<dbReference type="HOGENOM" id="CLU_196888_0_0_5"/>
<dbReference type="STRING" id="314265.R2601_09300"/>
<dbReference type="RefSeq" id="WP_007792551.1">
    <property type="nucleotide sequence ID" value="NZ_DS022276.1"/>
</dbReference>
<feature type="compositionally biased region" description="Basic and acidic residues" evidence="1">
    <location>
        <begin position="38"/>
        <end position="66"/>
    </location>
</feature>
<evidence type="ECO:0000256" key="1">
    <source>
        <dbReference type="SAM" id="MobiDB-lite"/>
    </source>
</evidence>
<evidence type="ECO:0000313" key="2">
    <source>
        <dbReference type="EMBL" id="EAU43710.1"/>
    </source>
</evidence>
<dbReference type="eggNOG" id="ENOG50332K0">
    <property type="taxonomic scope" value="Bacteria"/>
</dbReference>
<dbReference type="OrthoDB" id="7868955at2"/>
<feature type="compositionally biased region" description="Basic and acidic residues" evidence="1">
    <location>
        <begin position="1"/>
        <end position="15"/>
    </location>
</feature>
<dbReference type="GeneID" id="92502030"/>
<proteinExistence type="predicted"/>
<sequence>MAERYRSEDGRRETEEYIDSTETPDQQGRAGGATERQVGTRDLLKRAEQDRPGVTRVRKSEEKQSD</sequence>
<accession>Q0FHM3</accession>
<feature type="region of interest" description="Disordered" evidence="1">
    <location>
        <begin position="1"/>
        <end position="66"/>
    </location>
</feature>
<dbReference type="Proteomes" id="UP000006230">
    <property type="component" value="Unassembled WGS sequence"/>
</dbReference>
<comment type="caution">
    <text evidence="2">The sequence shown here is derived from an EMBL/GenBank/DDBJ whole genome shotgun (WGS) entry which is preliminary data.</text>
</comment>
<evidence type="ECO:0000313" key="3">
    <source>
        <dbReference type="Proteomes" id="UP000006230"/>
    </source>
</evidence>
<dbReference type="AlphaFoldDB" id="Q0FHM3"/>
<reference evidence="2 3" key="1">
    <citation type="journal article" date="2010" name="J. Bacteriol.">
        <title>Genome sequences of Pelagibaca bermudensis HTCC2601T and Maritimibacter alkaliphilus HTCC2654T, the type strains of two marine Roseobacter genera.</title>
        <authorList>
            <person name="Thrash J.C."/>
            <person name="Cho J.C."/>
            <person name="Ferriera S."/>
            <person name="Johnson J."/>
            <person name="Vergin K.L."/>
            <person name="Giovannoni S.J."/>
        </authorList>
    </citation>
    <scope>NUCLEOTIDE SEQUENCE [LARGE SCALE GENOMIC DNA]</scope>
    <source>
        <strain evidence="3">DSM 26914 / JCM 13377 / KCTC 12554 / HTCC2601</strain>
    </source>
</reference>
<protein>
    <submittedName>
        <fullName evidence="2">Uncharacterized protein</fullName>
    </submittedName>
</protein>